<dbReference type="InterPro" id="IPR000183">
    <property type="entry name" value="Orn/DAP/Arg_de-COase"/>
</dbReference>
<evidence type="ECO:0000256" key="6">
    <source>
        <dbReference type="ARBA" id="ARBA00034115"/>
    </source>
</evidence>
<dbReference type="InterPro" id="IPR009006">
    <property type="entry name" value="Ala_racemase/Decarboxylase_C"/>
</dbReference>
<dbReference type="EC" id="4.1.1.17" evidence="7"/>
<dbReference type="InterPro" id="IPR029066">
    <property type="entry name" value="PLP-binding_barrel"/>
</dbReference>
<dbReference type="InterPro" id="IPR022644">
    <property type="entry name" value="De-COase2_N"/>
</dbReference>
<dbReference type="FunFam" id="3.20.20.10:FF:000005">
    <property type="entry name" value="Ornithine decarboxylase"/>
    <property type="match status" value="1"/>
</dbReference>
<dbReference type="OrthoDB" id="5034579at2759"/>
<sequence>MDVIQAAKKIINQKSLEGNDDAFYVMNLEDVKIKYEHWVEKIPRVMPYYAVKCNDDEEVLKLLRDLGTGFDCASKKEILQMLSLNVDSNKIIYAHTVKQISHLKLSAEKGIKKVTFDSEAELYKIKEFHPNSKVVLRIRFDASNSIINLGTKFGCNPITEAPKLIELCKELKINLFGIAFHVGSGTTDFGVYERALDAVRKLFDYAETMDIKMKFVDIGGGFIGKDLSIFDDYAKSINAGIERNFPSSDIEIISEPGRYFVDSAFSVVSQVILKKHHEDGQIYYYLNESIYMSFLIAHLYKEQLEFSIIRASEPEKEPKDKLSTVWGCTCNSRDKIIADRLIPELQMGDWIVFHNMGAYTTTVSTAFNGFQNLNIFGSADL</sequence>
<dbReference type="Gene3D" id="3.20.20.10">
    <property type="entry name" value="Alanine racemase"/>
    <property type="match status" value="1"/>
</dbReference>
<evidence type="ECO:0000256" key="9">
    <source>
        <dbReference type="ARBA" id="ARBA00046672"/>
    </source>
</evidence>
<protein>
    <recommendedName>
        <fullName evidence="7">ornithine decarboxylase</fullName>
        <ecNumber evidence="7">4.1.1.17</ecNumber>
    </recommendedName>
</protein>
<evidence type="ECO:0000256" key="4">
    <source>
        <dbReference type="ARBA" id="ARBA00023115"/>
    </source>
</evidence>
<dbReference type="GO" id="GO:0004586">
    <property type="term" value="F:ornithine decarboxylase activity"/>
    <property type="evidence" value="ECO:0007669"/>
    <property type="project" value="UniProtKB-EC"/>
</dbReference>
<feature type="modified residue" description="N6-(pyridoxal phosphate)lysine" evidence="11">
    <location>
        <position position="52"/>
    </location>
</feature>
<accession>A0A9N9RSR9</accession>
<comment type="cofactor">
    <cofactor evidence="1 11">
        <name>pyridoxal 5'-phosphate</name>
        <dbReference type="ChEBI" id="CHEBI:597326"/>
    </cofactor>
</comment>
<comment type="function">
    <text evidence="8">Catalyzes the first and rate-limiting step of polyamine biosynthesis that converts ornithine into putrescine, which is the precursor for the polyamines, spermidine and spermine. Polyamines are essential for cell proliferation and are implicated in cellular processes, ranging from DNA replication to apoptosis.</text>
</comment>
<evidence type="ECO:0000256" key="11">
    <source>
        <dbReference type="PIRSR" id="PIRSR600183-50"/>
    </source>
</evidence>
<dbReference type="CDD" id="cd00622">
    <property type="entry name" value="PLPDE_III_ODC"/>
    <property type="match status" value="1"/>
</dbReference>
<dbReference type="GO" id="GO:0033387">
    <property type="term" value="P:putrescine biosynthetic process from arginine, via ornithine"/>
    <property type="evidence" value="ECO:0007669"/>
    <property type="project" value="TreeGrafter"/>
</dbReference>
<dbReference type="PANTHER" id="PTHR11482">
    <property type="entry name" value="ARGININE/DIAMINOPIMELATE/ORNITHINE DECARBOXYLASE"/>
    <property type="match status" value="1"/>
</dbReference>
<gene>
    <name evidence="13" type="ORF">CHIRRI_LOCUS5030</name>
</gene>
<keyword evidence="14" id="KW-1185">Reference proteome</keyword>
<feature type="domain" description="Orn/DAP/Arg decarboxylase 2 N-terminal" evidence="12">
    <location>
        <begin position="29"/>
        <end position="261"/>
    </location>
</feature>
<dbReference type="EMBL" id="OU895878">
    <property type="protein sequence ID" value="CAG9802115.1"/>
    <property type="molecule type" value="Genomic_DNA"/>
</dbReference>
<organism evidence="13 14">
    <name type="scientific">Chironomus riparius</name>
    <dbReference type="NCBI Taxonomy" id="315576"/>
    <lineage>
        <taxon>Eukaryota</taxon>
        <taxon>Metazoa</taxon>
        <taxon>Ecdysozoa</taxon>
        <taxon>Arthropoda</taxon>
        <taxon>Hexapoda</taxon>
        <taxon>Insecta</taxon>
        <taxon>Pterygota</taxon>
        <taxon>Neoptera</taxon>
        <taxon>Endopterygota</taxon>
        <taxon>Diptera</taxon>
        <taxon>Nematocera</taxon>
        <taxon>Chironomoidea</taxon>
        <taxon>Chironomidae</taxon>
        <taxon>Chironominae</taxon>
        <taxon>Chironomus</taxon>
    </lineage>
</organism>
<dbReference type="PANTHER" id="PTHR11482:SF6">
    <property type="entry name" value="ORNITHINE DECARBOXYLASE 1-RELATED"/>
    <property type="match status" value="1"/>
</dbReference>
<dbReference type="PRINTS" id="PR01182">
    <property type="entry name" value="ORNDCRBXLASE"/>
</dbReference>
<keyword evidence="3 11" id="KW-0663">Pyridoxal phosphate</keyword>
<reference evidence="13" key="2">
    <citation type="submission" date="2022-10" db="EMBL/GenBank/DDBJ databases">
        <authorList>
            <consortium name="ENA_rothamsted_submissions"/>
            <consortium name="culmorum"/>
            <person name="King R."/>
        </authorList>
    </citation>
    <scope>NUCLEOTIDE SEQUENCE</scope>
</reference>
<evidence type="ECO:0000256" key="1">
    <source>
        <dbReference type="ARBA" id="ARBA00001933"/>
    </source>
</evidence>
<evidence type="ECO:0000256" key="3">
    <source>
        <dbReference type="ARBA" id="ARBA00022898"/>
    </source>
</evidence>
<evidence type="ECO:0000256" key="5">
    <source>
        <dbReference type="ARBA" id="ARBA00023239"/>
    </source>
</evidence>
<dbReference type="Proteomes" id="UP001153620">
    <property type="component" value="Chromosome 2"/>
</dbReference>
<comment type="catalytic activity">
    <reaction evidence="10">
        <text>L-ornithine + H(+) = putrescine + CO2</text>
        <dbReference type="Rhea" id="RHEA:22964"/>
        <dbReference type="ChEBI" id="CHEBI:15378"/>
        <dbReference type="ChEBI" id="CHEBI:16526"/>
        <dbReference type="ChEBI" id="CHEBI:46911"/>
        <dbReference type="ChEBI" id="CHEBI:326268"/>
        <dbReference type="EC" id="4.1.1.17"/>
    </reaction>
</comment>
<comment type="subunit">
    <text evidence="9">Homodimer. Only the dimer is catalytically active, as the active sites are constructed of residues from both monomers.</text>
</comment>
<evidence type="ECO:0000259" key="12">
    <source>
        <dbReference type="Pfam" id="PF02784"/>
    </source>
</evidence>
<evidence type="ECO:0000256" key="10">
    <source>
        <dbReference type="ARBA" id="ARBA00049127"/>
    </source>
</evidence>
<reference evidence="13" key="1">
    <citation type="submission" date="2022-01" db="EMBL/GenBank/DDBJ databases">
        <authorList>
            <person name="King R."/>
        </authorList>
    </citation>
    <scope>NUCLEOTIDE SEQUENCE</scope>
</reference>
<evidence type="ECO:0000256" key="2">
    <source>
        <dbReference type="ARBA" id="ARBA00008872"/>
    </source>
</evidence>
<name>A0A9N9RSR9_9DIPT</name>
<proteinExistence type="inferred from homology"/>
<dbReference type="SUPFAM" id="SSF50621">
    <property type="entry name" value="Alanine racemase C-terminal domain-like"/>
    <property type="match status" value="1"/>
</dbReference>
<evidence type="ECO:0000313" key="13">
    <source>
        <dbReference type="EMBL" id="CAG9802115.1"/>
    </source>
</evidence>
<feature type="active site" description="Proton donor" evidence="11">
    <location>
        <position position="330"/>
    </location>
</feature>
<keyword evidence="5" id="KW-0456">Lyase</keyword>
<keyword evidence="4" id="KW-0620">Polyamine biosynthesis</keyword>
<dbReference type="InterPro" id="IPR002433">
    <property type="entry name" value="Orn_de-COase"/>
</dbReference>
<dbReference type="PRINTS" id="PR01179">
    <property type="entry name" value="ODADCRBXLASE"/>
</dbReference>
<dbReference type="SUPFAM" id="SSF51419">
    <property type="entry name" value="PLP-binding barrel"/>
    <property type="match status" value="1"/>
</dbReference>
<evidence type="ECO:0000256" key="8">
    <source>
        <dbReference type="ARBA" id="ARBA00037173"/>
    </source>
</evidence>
<evidence type="ECO:0000313" key="14">
    <source>
        <dbReference type="Proteomes" id="UP001153620"/>
    </source>
</evidence>
<comment type="similarity">
    <text evidence="2">Belongs to the Orn/Lys/Arg decarboxylase class-II family.</text>
</comment>
<dbReference type="Gene3D" id="2.40.37.10">
    <property type="entry name" value="Lyase, Ornithine Decarboxylase, Chain A, domain 1"/>
    <property type="match status" value="1"/>
</dbReference>
<dbReference type="Pfam" id="PF02784">
    <property type="entry name" value="Orn_Arg_deC_N"/>
    <property type="match status" value="1"/>
</dbReference>
<dbReference type="InterPro" id="IPR022653">
    <property type="entry name" value="De-COase2_pyr-phos_BS"/>
</dbReference>
<comment type="pathway">
    <text evidence="6">Amine and polyamine biosynthesis; putrescine biosynthesis via L-ornithine pathway; putrescine from L-ornithine: step 1/1.</text>
</comment>
<dbReference type="PROSITE" id="PS00878">
    <property type="entry name" value="ODR_DC_2_1"/>
    <property type="match status" value="1"/>
</dbReference>
<dbReference type="GO" id="GO:0005737">
    <property type="term" value="C:cytoplasm"/>
    <property type="evidence" value="ECO:0007669"/>
    <property type="project" value="TreeGrafter"/>
</dbReference>
<dbReference type="AlphaFoldDB" id="A0A9N9RSR9"/>
<evidence type="ECO:0000256" key="7">
    <source>
        <dbReference type="ARBA" id="ARBA00034138"/>
    </source>
</evidence>